<dbReference type="InterPro" id="IPR000276">
    <property type="entry name" value="GPCR_Rhodpsn"/>
</dbReference>
<keyword evidence="2" id="KW-1003">Cell membrane</keyword>
<dbReference type="CDD" id="cd14967">
    <property type="entry name" value="7tmA_amine_R-like"/>
    <property type="match status" value="1"/>
</dbReference>
<dbReference type="PROSITE" id="PS50262">
    <property type="entry name" value="G_PROTEIN_RECEP_F1_2"/>
    <property type="match status" value="1"/>
</dbReference>
<evidence type="ECO:0000313" key="14">
    <source>
        <dbReference type="Proteomes" id="UP001626550"/>
    </source>
</evidence>
<feature type="transmembrane region" description="Helical" evidence="11">
    <location>
        <begin position="14"/>
        <end position="41"/>
    </location>
</feature>
<reference evidence="13 14" key="1">
    <citation type="submission" date="2024-11" db="EMBL/GenBank/DDBJ databases">
        <title>Adaptive evolution of stress response genes in parasites aligns with host niche diversity.</title>
        <authorList>
            <person name="Hahn C."/>
            <person name="Resl P."/>
        </authorList>
    </citation>
    <scope>NUCLEOTIDE SEQUENCE [LARGE SCALE GENOMIC DNA]</scope>
    <source>
        <strain evidence="13">EGGRZ-B1_66</strain>
        <tissue evidence="13">Body</tissue>
    </source>
</reference>
<dbReference type="PRINTS" id="PR00237">
    <property type="entry name" value="GPCRRHODOPSN"/>
</dbReference>
<protein>
    <submittedName>
        <fullName evidence="13">5-hydroxytryptamine (Serotonin) receptor 1A, G protein-coupled</fullName>
    </submittedName>
</protein>
<feature type="transmembrane region" description="Helical" evidence="11">
    <location>
        <begin position="174"/>
        <end position="196"/>
    </location>
</feature>
<dbReference type="Proteomes" id="UP001626550">
    <property type="component" value="Unassembled WGS sequence"/>
</dbReference>
<keyword evidence="14" id="KW-1185">Reference proteome</keyword>
<keyword evidence="6 11" id="KW-0472">Membrane</keyword>
<evidence type="ECO:0000256" key="1">
    <source>
        <dbReference type="ARBA" id="ARBA00004651"/>
    </source>
</evidence>
<proteinExistence type="inferred from homology"/>
<dbReference type="EMBL" id="JBJKFK010006816">
    <property type="protein sequence ID" value="KAL3307651.1"/>
    <property type="molecule type" value="Genomic_DNA"/>
</dbReference>
<dbReference type="Pfam" id="PF00001">
    <property type="entry name" value="7tm_1"/>
    <property type="match status" value="1"/>
</dbReference>
<gene>
    <name evidence="13" type="primary">HTR1A_2</name>
    <name evidence="13" type="ORF">Ciccas_013830</name>
</gene>
<dbReference type="PROSITE" id="PS00237">
    <property type="entry name" value="G_PROTEIN_RECEP_F1_1"/>
    <property type="match status" value="1"/>
</dbReference>
<feature type="transmembrane region" description="Helical" evidence="11">
    <location>
        <begin position="335"/>
        <end position="358"/>
    </location>
</feature>
<evidence type="ECO:0000256" key="2">
    <source>
        <dbReference type="ARBA" id="ARBA00022475"/>
    </source>
</evidence>
<evidence type="ECO:0000256" key="5">
    <source>
        <dbReference type="ARBA" id="ARBA00023040"/>
    </source>
</evidence>
<evidence type="ECO:0000256" key="9">
    <source>
        <dbReference type="RuleBase" id="RU000688"/>
    </source>
</evidence>
<dbReference type="GO" id="GO:0004930">
    <property type="term" value="F:G protein-coupled receptor activity"/>
    <property type="evidence" value="ECO:0007669"/>
    <property type="project" value="UniProtKB-KW"/>
</dbReference>
<dbReference type="PANTHER" id="PTHR24248">
    <property type="entry name" value="ADRENERGIC RECEPTOR-RELATED G-PROTEIN COUPLED RECEPTOR"/>
    <property type="match status" value="1"/>
</dbReference>
<evidence type="ECO:0000313" key="13">
    <source>
        <dbReference type="EMBL" id="KAL3307651.1"/>
    </source>
</evidence>
<dbReference type="AlphaFoldDB" id="A0ABD2PJK3"/>
<evidence type="ECO:0000256" key="6">
    <source>
        <dbReference type="ARBA" id="ARBA00023136"/>
    </source>
</evidence>
<feature type="transmembrane region" description="Helical" evidence="11">
    <location>
        <begin position="91"/>
        <end position="112"/>
    </location>
</feature>
<dbReference type="GO" id="GO:0005886">
    <property type="term" value="C:plasma membrane"/>
    <property type="evidence" value="ECO:0007669"/>
    <property type="project" value="UniProtKB-SubCell"/>
</dbReference>
<dbReference type="InterPro" id="IPR017452">
    <property type="entry name" value="GPCR_Rhodpsn_7TM"/>
</dbReference>
<feature type="region of interest" description="Disordered" evidence="10">
    <location>
        <begin position="423"/>
        <end position="444"/>
    </location>
</feature>
<keyword evidence="3 9" id="KW-0812">Transmembrane</keyword>
<keyword evidence="5 9" id="KW-0297">G-protein coupled receptor</keyword>
<evidence type="ECO:0000256" key="10">
    <source>
        <dbReference type="SAM" id="MobiDB-lite"/>
    </source>
</evidence>
<dbReference type="Gene3D" id="1.20.1070.10">
    <property type="entry name" value="Rhodopsin 7-helix transmembrane proteins"/>
    <property type="match status" value="1"/>
</dbReference>
<organism evidence="13 14">
    <name type="scientific">Cichlidogyrus casuarinus</name>
    <dbReference type="NCBI Taxonomy" id="1844966"/>
    <lineage>
        <taxon>Eukaryota</taxon>
        <taxon>Metazoa</taxon>
        <taxon>Spiralia</taxon>
        <taxon>Lophotrochozoa</taxon>
        <taxon>Platyhelminthes</taxon>
        <taxon>Monogenea</taxon>
        <taxon>Monopisthocotylea</taxon>
        <taxon>Dactylogyridea</taxon>
        <taxon>Ancyrocephalidae</taxon>
        <taxon>Cichlidogyrus</taxon>
    </lineage>
</organism>
<feature type="transmembrane region" description="Helical" evidence="11">
    <location>
        <begin position="48"/>
        <end position="76"/>
    </location>
</feature>
<evidence type="ECO:0000256" key="3">
    <source>
        <dbReference type="ARBA" id="ARBA00022692"/>
    </source>
</evidence>
<dbReference type="SUPFAM" id="SSF81321">
    <property type="entry name" value="Family A G protein-coupled receptor-like"/>
    <property type="match status" value="1"/>
</dbReference>
<evidence type="ECO:0000256" key="11">
    <source>
        <dbReference type="SAM" id="Phobius"/>
    </source>
</evidence>
<evidence type="ECO:0000256" key="7">
    <source>
        <dbReference type="ARBA" id="ARBA00023170"/>
    </source>
</evidence>
<accession>A0ABD2PJK3</accession>
<feature type="transmembrane region" description="Helical" evidence="11">
    <location>
        <begin position="303"/>
        <end position="323"/>
    </location>
</feature>
<feature type="compositionally biased region" description="Polar residues" evidence="10">
    <location>
        <begin position="428"/>
        <end position="444"/>
    </location>
</feature>
<comment type="caution">
    <text evidence="13">The sequence shown here is derived from an EMBL/GenBank/DDBJ whole genome shotgun (WGS) entry which is preliminary data.</text>
</comment>
<keyword evidence="8 9" id="KW-0807">Transducer</keyword>
<dbReference type="PANTHER" id="PTHR24248:SF66">
    <property type="entry name" value="OCTOPAMINE RECEPTOR BETA-3R"/>
    <property type="match status" value="1"/>
</dbReference>
<keyword evidence="7 9" id="KW-0675">Receptor</keyword>
<feature type="transmembrane region" description="Helical" evidence="11">
    <location>
        <begin position="133"/>
        <end position="154"/>
    </location>
</feature>
<evidence type="ECO:0000256" key="8">
    <source>
        <dbReference type="ARBA" id="ARBA00023224"/>
    </source>
</evidence>
<sequence>MVDLNSGLVLVGPILVMTLFVAIIVISLFGNILVVLAVYSFTPLRSQLCFHILASLAIADICVSLMVMPFAVMYYWLDHWPELLSDVVCRIWMSLDVTCCTASLLHLCLVAFDRYLAIARPLAYPNLVTPCRIKLGILIVWLTSIMLSFLPIMNKWYDQEEKPKNNECSLKPNWVYAIISSCTSFWVPGLIMLCLYAKIFQIALGQATHLKRHHLPQTRKRRTLDTYMDVNHYDSGTNNNPINPVMQSSLNSRTSGRSFSVDLSRVLYCCYQQKEMGDRITPSSSPRPTRTSWKHETKAIKTVGLLLGCFTVCWLPFFLVYLINPFCKDNCISEQVIMIVTWVGYGNSAVNPVLYCFLQREFRAAFKRLTRRAFKPFSSRYINPSRGTDYFSSSNMATNTVTKVGEQSKYNISLLPLLRGRKKPTPAEHSTNGIHSSSNGPLAQ</sequence>
<comment type="subcellular location">
    <subcellularLocation>
        <location evidence="1">Cell membrane</location>
        <topology evidence="1">Multi-pass membrane protein</topology>
    </subcellularLocation>
</comment>
<evidence type="ECO:0000259" key="12">
    <source>
        <dbReference type="PROSITE" id="PS50262"/>
    </source>
</evidence>
<feature type="domain" description="G-protein coupled receptors family 1 profile" evidence="12">
    <location>
        <begin position="30"/>
        <end position="355"/>
    </location>
</feature>
<evidence type="ECO:0000256" key="4">
    <source>
        <dbReference type="ARBA" id="ARBA00022989"/>
    </source>
</evidence>
<name>A0ABD2PJK3_9PLAT</name>
<keyword evidence="4 11" id="KW-1133">Transmembrane helix</keyword>
<comment type="similarity">
    <text evidence="9">Belongs to the G-protein coupled receptor 1 family.</text>
</comment>